<evidence type="ECO:0000313" key="3">
    <source>
        <dbReference type="Proteomes" id="UP001595075"/>
    </source>
</evidence>
<feature type="region of interest" description="Disordered" evidence="1">
    <location>
        <begin position="963"/>
        <end position="1009"/>
    </location>
</feature>
<keyword evidence="3" id="KW-1185">Reference proteome</keyword>
<accession>A0ABR4CI90</accession>
<reference evidence="2 3" key="1">
    <citation type="journal article" date="2024" name="Commun. Biol.">
        <title>Comparative genomic analysis of thermophilic fungi reveals convergent evolutionary adaptations and gene losses.</title>
        <authorList>
            <person name="Steindorff A.S."/>
            <person name="Aguilar-Pontes M.V."/>
            <person name="Robinson A.J."/>
            <person name="Andreopoulos B."/>
            <person name="LaButti K."/>
            <person name="Kuo A."/>
            <person name="Mondo S."/>
            <person name="Riley R."/>
            <person name="Otillar R."/>
            <person name="Haridas S."/>
            <person name="Lipzen A."/>
            <person name="Grimwood J."/>
            <person name="Schmutz J."/>
            <person name="Clum A."/>
            <person name="Reid I.D."/>
            <person name="Moisan M.C."/>
            <person name="Butler G."/>
            <person name="Nguyen T.T.M."/>
            <person name="Dewar K."/>
            <person name="Conant G."/>
            <person name="Drula E."/>
            <person name="Henrissat B."/>
            <person name="Hansel C."/>
            <person name="Singer S."/>
            <person name="Hutchinson M.I."/>
            <person name="de Vries R.P."/>
            <person name="Natvig D.O."/>
            <person name="Powell A.J."/>
            <person name="Tsang A."/>
            <person name="Grigoriev I.V."/>
        </authorList>
    </citation>
    <scope>NUCLEOTIDE SEQUENCE [LARGE SCALE GENOMIC DNA]</scope>
    <source>
        <strain evidence="2 3">CBS 494.80</strain>
    </source>
</reference>
<sequence>MSLSNLSMSMVTAKQETNLGLFNINIDFSLVKVDPPREFLQLGNEISASRRHTAEVGQPHITARKLGALFQQWLPRTPHLIRAYGTRASEIAASPDIKLKGDKALYGLFAEHVGIDATSVWAAATSGPDAIAMHLLACVLARIWPRAEATAIWAQIVDERKKELEAVDTADPLYHISRQLARITVSREQLKEWDSSARAWIQTADQVMQVKQTQLMLILNNMTLPVNSNPKLFQNVLQTWKSAMITVDNLIQGMPHSVETAAALLGLCSWHIYPDMLVLHNSPTPVRQNDPLVPKGGILTVGLQIERPGQEGGVYWSLPLGHLRYYGAPVVMESHLETEGGRIEVDQLLQVAFGSFSIDSKCDRSKLGAFVVRFAKACSDADMAVPWLDLLAHPLRPLVEGDEIARKRCEQLMRLGAMRCRSFILHKSKIPSIFGLTTFDNLLPLLQWDSAVSLVRQWATGNVAEHKNRCIVIVHHHGEDIEIATVIPNQESSTNNGHMRWLSNEIAVLEQRQGVIGSRGETVAHIERSDIVDSAPHVLHWKNPPLVLREKSQNFKKDESSQEAITMKFRIVAGKGERITVWAYNVAPTNKVWRFVSDSDCLEALSTALEDGNFQVEQLSKYLVQFPILDDMENLRRSIRALATVKSVYGSIPSAKISLDVTSLTLHKMAWLPDKELEKFSELASQPTTLPFQLSRSEMFSCIALFESGRYVVSPKSLTSVMAMAAGDSIYISAPLLCDPADSQSSSQVHRVTGSIGKPGIAMLIPPQNPQVSEYDKADWQMVNHDTFDGCEQDSFQGTTLHLGFTGYVLPIDTGQHGSRDSEIYFLESVVSVHEHGKWIADLDILGQFRDRSRYRVLPSCTHTRGLISNVIPTSSITAIDHFSEIVDPPEFVGIIRSSKNWLARLAVATISLQLDHPTVILSDRFCWDCILESWVNAPSLSSTPPIDNTDSIHDAALSSVSEEFGSSDASGEDMTAPDRRSRTSALRSHTPAASRIRDHGLRRTSRPRGSIAWSTMTMEEKIADMSGLLVVC</sequence>
<evidence type="ECO:0000313" key="2">
    <source>
        <dbReference type="EMBL" id="KAL2069432.1"/>
    </source>
</evidence>
<proteinExistence type="predicted"/>
<protein>
    <submittedName>
        <fullName evidence="2">Uncharacterized protein</fullName>
    </submittedName>
</protein>
<dbReference type="Proteomes" id="UP001595075">
    <property type="component" value="Unassembled WGS sequence"/>
</dbReference>
<comment type="caution">
    <text evidence="2">The sequence shown here is derived from an EMBL/GenBank/DDBJ whole genome shotgun (WGS) entry which is preliminary data.</text>
</comment>
<dbReference type="EMBL" id="JAZHXI010000007">
    <property type="protein sequence ID" value="KAL2069432.1"/>
    <property type="molecule type" value="Genomic_DNA"/>
</dbReference>
<organism evidence="2 3">
    <name type="scientific">Oculimacula yallundae</name>
    <dbReference type="NCBI Taxonomy" id="86028"/>
    <lineage>
        <taxon>Eukaryota</taxon>
        <taxon>Fungi</taxon>
        <taxon>Dikarya</taxon>
        <taxon>Ascomycota</taxon>
        <taxon>Pezizomycotina</taxon>
        <taxon>Leotiomycetes</taxon>
        <taxon>Helotiales</taxon>
        <taxon>Ploettnerulaceae</taxon>
        <taxon>Oculimacula</taxon>
    </lineage>
</organism>
<evidence type="ECO:0000256" key="1">
    <source>
        <dbReference type="SAM" id="MobiDB-lite"/>
    </source>
</evidence>
<gene>
    <name evidence="2" type="ORF">VTL71DRAFT_14111</name>
</gene>
<name>A0ABR4CI90_9HELO</name>